<dbReference type="FunFam" id="2.20.100.10:FF:000001">
    <property type="entry name" value="semaphorin-5A isoform X1"/>
    <property type="match status" value="1"/>
</dbReference>
<dbReference type="InterPro" id="IPR001073">
    <property type="entry name" value="C1q_dom"/>
</dbReference>
<protein>
    <submittedName>
        <fullName evidence="5">DgyrCDS2151</fullName>
    </submittedName>
</protein>
<dbReference type="Gene3D" id="2.60.120.40">
    <property type="match status" value="3"/>
</dbReference>
<sequence length="621" mass="69419">MKGLILLTFAFILLHGALSQFSCPTDDDFNYIDGAFIDPINCNNYYHCINGTFHLRQCPPGLHFTIAHKDCHFTMCTSPAESNCPSYNQSEENEVKFFNDFDAKASEESYETCQQNGTFANNTDCTQYFHCFSDRVYAEKCPSGFFFNPSLNTRNCDRRICVPLENAACPTGGSWSSWSSWSPCEPECGTGIRIRERSCNNPPPANGGAKCPGSSTDIEVCQSRNCTFGSSPAFFVGYRNSPFLLPGKMIWNSVVINNKDLYNPSNSEMKVEENGFYYMSLSGGSSTGNGYHSSLQGTGRLSALFRQTGSSFNGVDTFSRSGIFSLNRLFNPYAEFETFSTPIFSREDGYETSWLAFRYESRNLLFCGSSLNENNPGDIRLQEIIVLRGAAPVPNSYSYRVADSGWYYINIGTGFEARTTSDVVLTINNEPQTNFSLSRSQSNNFQNDQASRGGVVFLEANDVIGLRLLSGAIRSTNNLYTYMTAMKLNTTFFTPVLYVRRSGDFFSSSLSNVSYDDVVFNNGNIWHSSTSEYEIEYSGLYFIEVNAGSSPNTRLNLEIHVNGQRRLSLVRTSNLHNNFDTMSRSGLLNLKEKDRVQIKATDGLNSNNRRVISLTMFIVSS</sequence>
<dbReference type="SUPFAM" id="SSF49842">
    <property type="entry name" value="TNF-like"/>
    <property type="match status" value="2"/>
</dbReference>
<keyword evidence="2" id="KW-0732">Signal</keyword>
<dbReference type="SUPFAM" id="SSF82895">
    <property type="entry name" value="TSP-1 type 1 repeat"/>
    <property type="match status" value="1"/>
</dbReference>
<accession>A0A7I8VAP5</accession>
<dbReference type="GO" id="GO:0008061">
    <property type="term" value="F:chitin binding"/>
    <property type="evidence" value="ECO:0007669"/>
    <property type="project" value="InterPro"/>
</dbReference>
<dbReference type="SMART" id="SM00209">
    <property type="entry name" value="TSP1"/>
    <property type="match status" value="1"/>
</dbReference>
<dbReference type="Pfam" id="PF01607">
    <property type="entry name" value="CBM_14"/>
    <property type="match status" value="2"/>
</dbReference>
<dbReference type="PANTHER" id="PTHR16311:SF3">
    <property type="entry name" value="THROMBOSPONDIN TYPE-1 DOMAIN-CONTAINING PROTEIN 1"/>
    <property type="match status" value="1"/>
</dbReference>
<dbReference type="PRINTS" id="PR01705">
    <property type="entry name" value="TSP1REPEAT"/>
</dbReference>
<dbReference type="GO" id="GO:0071944">
    <property type="term" value="C:cell periphery"/>
    <property type="evidence" value="ECO:0007669"/>
    <property type="project" value="TreeGrafter"/>
</dbReference>
<evidence type="ECO:0000259" key="4">
    <source>
        <dbReference type="PROSITE" id="PS50940"/>
    </source>
</evidence>
<feature type="domain" description="Chitin-binding type-2" evidence="4">
    <location>
        <begin position="110"/>
        <end position="157"/>
    </location>
</feature>
<comment type="caution">
    <text evidence="5">The sequence shown here is derived from an EMBL/GenBank/DDBJ whole genome shotgun (WGS) entry which is preliminary data.</text>
</comment>
<dbReference type="AlphaFoldDB" id="A0A7I8VAP5"/>
<evidence type="ECO:0000259" key="3">
    <source>
        <dbReference type="PROSITE" id="PS50871"/>
    </source>
</evidence>
<evidence type="ECO:0000256" key="2">
    <source>
        <dbReference type="SAM" id="SignalP"/>
    </source>
</evidence>
<feature type="domain" description="C1q" evidence="3">
    <location>
        <begin position="490"/>
        <end position="621"/>
    </location>
</feature>
<dbReference type="InterPro" id="IPR036508">
    <property type="entry name" value="Chitin-bd_dom_sf"/>
</dbReference>
<dbReference type="Proteomes" id="UP000549394">
    <property type="component" value="Unassembled WGS sequence"/>
</dbReference>
<evidence type="ECO:0000313" key="6">
    <source>
        <dbReference type="Proteomes" id="UP000549394"/>
    </source>
</evidence>
<dbReference type="PROSITE" id="PS50092">
    <property type="entry name" value="TSP1"/>
    <property type="match status" value="1"/>
</dbReference>
<gene>
    <name evidence="5" type="ORF">DGYR_LOCUS2002</name>
</gene>
<dbReference type="GO" id="GO:0005576">
    <property type="term" value="C:extracellular region"/>
    <property type="evidence" value="ECO:0007669"/>
    <property type="project" value="InterPro"/>
</dbReference>
<dbReference type="InterPro" id="IPR036383">
    <property type="entry name" value="TSP1_rpt_sf"/>
</dbReference>
<keyword evidence="1" id="KW-1015">Disulfide bond</keyword>
<proteinExistence type="predicted"/>
<dbReference type="InterPro" id="IPR008983">
    <property type="entry name" value="Tumour_necrosis_fac-like_dom"/>
</dbReference>
<reference evidence="5 6" key="1">
    <citation type="submission" date="2020-08" db="EMBL/GenBank/DDBJ databases">
        <authorList>
            <person name="Hejnol A."/>
        </authorList>
    </citation>
    <scope>NUCLEOTIDE SEQUENCE [LARGE SCALE GENOMIC DNA]</scope>
</reference>
<feature type="signal peptide" evidence="2">
    <location>
        <begin position="1"/>
        <end position="19"/>
    </location>
</feature>
<dbReference type="Pfam" id="PF00386">
    <property type="entry name" value="C1q"/>
    <property type="match status" value="1"/>
</dbReference>
<dbReference type="InterPro" id="IPR038877">
    <property type="entry name" value="THSD1"/>
</dbReference>
<keyword evidence="6" id="KW-1185">Reference proteome</keyword>
<dbReference type="SUPFAM" id="SSF57625">
    <property type="entry name" value="Invertebrate chitin-binding proteins"/>
    <property type="match status" value="2"/>
</dbReference>
<dbReference type="OrthoDB" id="6020543at2759"/>
<evidence type="ECO:0000313" key="5">
    <source>
        <dbReference type="EMBL" id="CAD5112944.1"/>
    </source>
</evidence>
<dbReference type="InterPro" id="IPR000884">
    <property type="entry name" value="TSP1_rpt"/>
</dbReference>
<dbReference type="SMART" id="SM00494">
    <property type="entry name" value="ChtBD2"/>
    <property type="match status" value="2"/>
</dbReference>
<feature type="chain" id="PRO_5029696393" evidence="2">
    <location>
        <begin position="20"/>
        <end position="621"/>
    </location>
</feature>
<name>A0A7I8VAP5_9ANNE</name>
<feature type="domain" description="Chitin-binding type-2" evidence="4">
    <location>
        <begin position="20"/>
        <end position="86"/>
    </location>
</feature>
<dbReference type="InterPro" id="IPR002557">
    <property type="entry name" value="Chitin-bd_dom"/>
</dbReference>
<dbReference type="EMBL" id="CAJFCJ010000003">
    <property type="protein sequence ID" value="CAD5112944.1"/>
    <property type="molecule type" value="Genomic_DNA"/>
</dbReference>
<dbReference type="PANTHER" id="PTHR16311">
    <property type="entry name" value="THROMBOSPONDIN TYPE I DOMAIN-CONTAINING 1"/>
    <property type="match status" value="1"/>
</dbReference>
<organism evidence="5 6">
    <name type="scientific">Dimorphilus gyrociliatus</name>
    <dbReference type="NCBI Taxonomy" id="2664684"/>
    <lineage>
        <taxon>Eukaryota</taxon>
        <taxon>Metazoa</taxon>
        <taxon>Spiralia</taxon>
        <taxon>Lophotrochozoa</taxon>
        <taxon>Annelida</taxon>
        <taxon>Polychaeta</taxon>
        <taxon>Polychaeta incertae sedis</taxon>
        <taxon>Dinophilidae</taxon>
        <taxon>Dimorphilus</taxon>
    </lineage>
</organism>
<dbReference type="Gene3D" id="2.170.140.10">
    <property type="entry name" value="Chitin binding domain"/>
    <property type="match status" value="2"/>
</dbReference>
<dbReference type="Pfam" id="PF00090">
    <property type="entry name" value="TSP_1"/>
    <property type="match status" value="1"/>
</dbReference>
<dbReference type="PROSITE" id="PS50940">
    <property type="entry name" value="CHIT_BIND_II"/>
    <property type="match status" value="2"/>
</dbReference>
<evidence type="ECO:0000256" key="1">
    <source>
        <dbReference type="ARBA" id="ARBA00023157"/>
    </source>
</evidence>
<dbReference type="Gene3D" id="2.20.100.10">
    <property type="entry name" value="Thrombospondin type-1 (TSP1) repeat"/>
    <property type="match status" value="1"/>
</dbReference>
<dbReference type="PROSITE" id="PS50871">
    <property type="entry name" value="C1Q"/>
    <property type="match status" value="1"/>
</dbReference>